<evidence type="ECO:0000256" key="4">
    <source>
        <dbReference type="ARBA" id="ARBA00022519"/>
    </source>
</evidence>
<evidence type="ECO:0000256" key="9">
    <source>
        <dbReference type="ARBA" id="ARBA00023136"/>
    </source>
</evidence>
<dbReference type="EMBL" id="FRCS01000014">
    <property type="protein sequence ID" value="SHN46200.1"/>
    <property type="molecule type" value="Genomic_DNA"/>
</dbReference>
<keyword evidence="6" id="KW-0547">Nucleotide-binding</keyword>
<evidence type="ECO:0000256" key="8">
    <source>
        <dbReference type="ARBA" id="ARBA00022989"/>
    </source>
</evidence>
<dbReference type="GO" id="GO:0090374">
    <property type="term" value="P:oligopeptide export from mitochondrion"/>
    <property type="evidence" value="ECO:0007669"/>
    <property type="project" value="TreeGrafter"/>
</dbReference>
<dbReference type="PANTHER" id="PTHR43394:SF7">
    <property type="entry name" value="ABC TRANSPORTER B FAMILY MEMBER 28"/>
    <property type="match status" value="1"/>
</dbReference>
<dbReference type="PROSITE" id="PS00211">
    <property type="entry name" value="ABC_TRANSPORTER_1"/>
    <property type="match status" value="1"/>
</dbReference>
<gene>
    <name evidence="14" type="ORF">SAMN05443668_11433</name>
</gene>
<evidence type="ECO:0000256" key="2">
    <source>
        <dbReference type="ARBA" id="ARBA00022448"/>
    </source>
</evidence>
<dbReference type="InterPro" id="IPR011527">
    <property type="entry name" value="ABC1_TM_dom"/>
</dbReference>
<comment type="similarity">
    <text evidence="10">Belongs to the ABC transporter superfamily. Siderophore-Fe(3+) uptake transporter (SIUT) (TC 3.A.1.21) family.</text>
</comment>
<evidence type="ECO:0000256" key="1">
    <source>
        <dbReference type="ARBA" id="ARBA00004429"/>
    </source>
</evidence>
<dbReference type="InterPro" id="IPR036640">
    <property type="entry name" value="ABC1_TM_sf"/>
</dbReference>
<dbReference type="Pfam" id="PF00005">
    <property type="entry name" value="ABC_tran"/>
    <property type="match status" value="1"/>
</dbReference>
<name>A0A1M7RJ44_9ACTN</name>
<keyword evidence="3" id="KW-1003">Cell membrane</keyword>
<dbReference type="FunFam" id="3.40.50.300:FF:000221">
    <property type="entry name" value="Multidrug ABC transporter ATP-binding protein"/>
    <property type="match status" value="1"/>
</dbReference>
<dbReference type="Pfam" id="PF00664">
    <property type="entry name" value="ABC_membrane"/>
    <property type="match status" value="1"/>
</dbReference>
<feature type="domain" description="ABC transmembrane type-1" evidence="13">
    <location>
        <begin position="44"/>
        <end position="328"/>
    </location>
</feature>
<feature type="domain" description="ABC transporter" evidence="12">
    <location>
        <begin position="362"/>
        <end position="597"/>
    </location>
</feature>
<dbReference type="AlphaFoldDB" id="A0A1M7RJ44"/>
<evidence type="ECO:0000256" key="11">
    <source>
        <dbReference type="SAM" id="Phobius"/>
    </source>
</evidence>
<evidence type="ECO:0000313" key="15">
    <source>
        <dbReference type="Proteomes" id="UP000184440"/>
    </source>
</evidence>
<accession>A0A1M7RJ44</accession>
<evidence type="ECO:0000256" key="7">
    <source>
        <dbReference type="ARBA" id="ARBA00022840"/>
    </source>
</evidence>
<dbReference type="RefSeq" id="WP_281248413.1">
    <property type="nucleotide sequence ID" value="NZ_FRCS01000014.1"/>
</dbReference>
<dbReference type="PROSITE" id="PS50893">
    <property type="entry name" value="ABC_TRANSPORTER_2"/>
    <property type="match status" value="1"/>
</dbReference>
<evidence type="ECO:0000313" key="14">
    <source>
        <dbReference type="EMBL" id="SHN46200.1"/>
    </source>
</evidence>
<dbReference type="CDD" id="cd18550">
    <property type="entry name" value="ABC_6TM_exporter_like"/>
    <property type="match status" value="1"/>
</dbReference>
<dbReference type="InterPro" id="IPR027417">
    <property type="entry name" value="P-loop_NTPase"/>
</dbReference>
<protein>
    <submittedName>
        <fullName evidence="14">ATP-binding cassette, subfamily B</fullName>
    </submittedName>
</protein>
<dbReference type="SUPFAM" id="SSF90123">
    <property type="entry name" value="ABC transporter transmembrane region"/>
    <property type="match status" value="1"/>
</dbReference>
<dbReference type="InterPro" id="IPR017871">
    <property type="entry name" value="ABC_transporter-like_CS"/>
</dbReference>
<keyword evidence="9 11" id="KW-0472">Membrane</keyword>
<dbReference type="GO" id="GO:0015421">
    <property type="term" value="F:ABC-type oligopeptide transporter activity"/>
    <property type="evidence" value="ECO:0007669"/>
    <property type="project" value="TreeGrafter"/>
</dbReference>
<evidence type="ECO:0000256" key="3">
    <source>
        <dbReference type="ARBA" id="ARBA00022475"/>
    </source>
</evidence>
<keyword evidence="8 11" id="KW-1133">Transmembrane helix</keyword>
<feature type="transmembrane region" description="Helical" evidence="11">
    <location>
        <begin position="41"/>
        <end position="64"/>
    </location>
</feature>
<keyword evidence="15" id="KW-1185">Reference proteome</keyword>
<feature type="transmembrane region" description="Helical" evidence="11">
    <location>
        <begin position="173"/>
        <end position="197"/>
    </location>
</feature>
<evidence type="ECO:0000259" key="13">
    <source>
        <dbReference type="PROSITE" id="PS50929"/>
    </source>
</evidence>
<keyword evidence="7 14" id="KW-0067">ATP-binding</keyword>
<dbReference type="Proteomes" id="UP000184440">
    <property type="component" value="Unassembled WGS sequence"/>
</dbReference>
<dbReference type="Gene3D" id="3.40.50.300">
    <property type="entry name" value="P-loop containing nucleotide triphosphate hydrolases"/>
    <property type="match status" value="1"/>
</dbReference>
<reference evidence="14 15" key="1">
    <citation type="submission" date="2016-11" db="EMBL/GenBank/DDBJ databases">
        <authorList>
            <person name="Jaros S."/>
            <person name="Januszkiewicz K."/>
            <person name="Wedrychowicz H."/>
        </authorList>
    </citation>
    <scope>NUCLEOTIDE SEQUENCE [LARGE SCALE GENOMIC DNA]</scope>
    <source>
        <strain evidence="14 15">DSM 46144</strain>
    </source>
</reference>
<dbReference type="PROSITE" id="PS50929">
    <property type="entry name" value="ABC_TM1F"/>
    <property type="match status" value="1"/>
</dbReference>
<dbReference type="InterPro" id="IPR003439">
    <property type="entry name" value="ABC_transporter-like_ATP-bd"/>
</dbReference>
<dbReference type="GO" id="GO:0005524">
    <property type="term" value="F:ATP binding"/>
    <property type="evidence" value="ECO:0007669"/>
    <property type="project" value="UniProtKB-KW"/>
</dbReference>
<dbReference type="GO" id="GO:0005886">
    <property type="term" value="C:plasma membrane"/>
    <property type="evidence" value="ECO:0007669"/>
    <property type="project" value="UniProtKB-SubCell"/>
</dbReference>
<dbReference type="Gene3D" id="1.20.1560.10">
    <property type="entry name" value="ABC transporter type 1, transmembrane domain"/>
    <property type="match status" value="1"/>
</dbReference>
<dbReference type="InterPro" id="IPR003593">
    <property type="entry name" value="AAA+_ATPase"/>
</dbReference>
<dbReference type="InterPro" id="IPR039421">
    <property type="entry name" value="Type_1_exporter"/>
</dbReference>
<dbReference type="SUPFAM" id="SSF52540">
    <property type="entry name" value="P-loop containing nucleoside triphosphate hydrolases"/>
    <property type="match status" value="1"/>
</dbReference>
<dbReference type="STRING" id="134849.SAMN05443668_11433"/>
<dbReference type="GO" id="GO:0016887">
    <property type="term" value="F:ATP hydrolysis activity"/>
    <property type="evidence" value="ECO:0007669"/>
    <property type="project" value="InterPro"/>
</dbReference>
<keyword evidence="4" id="KW-0997">Cell inner membrane</keyword>
<dbReference type="SMART" id="SM00382">
    <property type="entry name" value="AAA"/>
    <property type="match status" value="1"/>
</dbReference>
<dbReference type="PANTHER" id="PTHR43394">
    <property type="entry name" value="ATP-DEPENDENT PERMEASE MDL1, MITOCHONDRIAL"/>
    <property type="match status" value="1"/>
</dbReference>
<evidence type="ECO:0000256" key="6">
    <source>
        <dbReference type="ARBA" id="ARBA00022741"/>
    </source>
</evidence>
<organism evidence="14 15">
    <name type="scientific">Cryptosporangium aurantiacum</name>
    <dbReference type="NCBI Taxonomy" id="134849"/>
    <lineage>
        <taxon>Bacteria</taxon>
        <taxon>Bacillati</taxon>
        <taxon>Actinomycetota</taxon>
        <taxon>Actinomycetes</taxon>
        <taxon>Cryptosporangiales</taxon>
        <taxon>Cryptosporangiaceae</taxon>
        <taxon>Cryptosporangium</taxon>
    </lineage>
</organism>
<evidence type="ECO:0000256" key="10">
    <source>
        <dbReference type="ARBA" id="ARBA00023455"/>
    </source>
</evidence>
<evidence type="ECO:0000259" key="12">
    <source>
        <dbReference type="PROSITE" id="PS50893"/>
    </source>
</evidence>
<feature type="transmembrane region" description="Helical" evidence="11">
    <location>
        <begin position="76"/>
        <end position="104"/>
    </location>
</feature>
<feature type="transmembrane region" description="Helical" evidence="11">
    <location>
        <begin position="270"/>
        <end position="288"/>
    </location>
</feature>
<comment type="subcellular location">
    <subcellularLocation>
        <location evidence="1">Cell inner membrane</location>
        <topology evidence="1">Multi-pass membrane protein</topology>
    </subcellularLocation>
</comment>
<keyword evidence="5 11" id="KW-0812">Transmembrane</keyword>
<proteinExistence type="inferred from homology"/>
<keyword evidence="2" id="KW-0813">Transport</keyword>
<evidence type="ECO:0000256" key="5">
    <source>
        <dbReference type="ARBA" id="ARBA00022692"/>
    </source>
</evidence>
<sequence length="598" mass="63993">METPQNPGRRGGPQKLSAAEKAQARSVSLRRIARLFTAHRWQLAVVTAIIVASSVVSLASPFLLREVIDVALPSQNLTLLVWLVIGMVAVAAVTSAFGVVQTWISTTVGQQVMHRLRTDVFTHLQRQSIGFFTRTRTGEVQSRITNDIGGMQTVVTSTATSIASNLTTVVATAVAMAALSWRLSLVSLVVLPPAIYLTRRVARMRRVITAQRQRELADLNVTIEEGLSVSGAQLAKTMGTGPVLVDRFTASSSRLIDLELRSELAGRWRMATMSIIFAAIPAVIYLSAGLPGTTGTLSIGTLVAFTTLQSTLFRPLTSLLNTGVSVAASLALFARIFEYLDLPVEVDDPASPVPLGQVRGDLRFENVTFTYPGNDVAAVAGVSLEVPAGSTLALVGATGSGKSTIAALIARLYDPTGGRVTLDGVDLRDLRLADLSRVVGVVSQETYLLHTTVRENLRYAKPDATDAEIEDAARAAQIHDLISALPDGYDTMVGSRGYRFSGGEKQRIAIARTLLRDPRILVLDEATSALDNTTERAVQKAFDALAVGRTTVTIAHRLSTVRNADQIAVVDHGRIVEVGSHAELLAREGRYATLALAA</sequence>